<dbReference type="InterPro" id="IPR046829">
    <property type="entry name" value="Calmod_bind_C"/>
</dbReference>
<dbReference type="EMBL" id="OIVN01003058">
    <property type="protein sequence ID" value="SPD08512.1"/>
    <property type="molecule type" value="Genomic_DNA"/>
</dbReference>
<organism evidence="9">
    <name type="scientific">Fagus sylvatica</name>
    <name type="common">Beechnut</name>
    <dbReference type="NCBI Taxonomy" id="28930"/>
    <lineage>
        <taxon>Eukaryota</taxon>
        <taxon>Viridiplantae</taxon>
        <taxon>Streptophyta</taxon>
        <taxon>Embryophyta</taxon>
        <taxon>Tracheophyta</taxon>
        <taxon>Spermatophyta</taxon>
        <taxon>Magnoliopsida</taxon>
        <taxon>eudicotyledons</taxon>
        <taxon>Gunneridae</taxon>
        <taxon>Pentapetalae</taxon>
        <taxon>rosids</taxon>
        <taxon>fabids</taxon>
        <taxon>Fagales</taxon>
        <taxon>Fagaceae</taxon>
        <taxon>Fagus</taxon>
    </lineage>
</organism>
<comment type="similarity">
    <text evidence="1">Belongs to the UDP-glycosyltransferase family.</text>
</comment>
<dbReference type="GO" id="GO:0080043">
    <property type="term" value="F:quercetin 3-O-glucosyltransferase activity"/>
    <property type="evidence" value="ECO:0007669"/>
    <property type="project" value="TreeGrafter"/>
</dbReference>
<evidence type="ECO:0000256" key="4">
    <source>
        <dbReference type="ARBA" id="ARBA00022723"/>
    </source>
</evidence>
<dbReference type="AlphaFoldDB" id="A0A2N9H8S0"/>
<evidence type="ECO:0000256" key="5">
    <source>
        <dbReference type="ARBA" id="ARBA00022771"/>
    </source>
</evidence>
<dbReference type="SUPFAM" id="SSF53756">
    <property type="entry name" value="UDP-Glycosyltransferase/glycogen phosphorylase"/>
    <property type="match status" value="1"/>
</dbReference>
<evidence type="ECO:0000256" key="2">
    <source>
        <dbReference type="ARBA" id="ARBA00022676"/>
    </source>
</evidence>
<evidence type="ECO:0000256" key="7">
    <source>
        <dbReference type="PROSITE-ProRule" id="PRU00027"/>
    </source>
</evidence>
<dbReference type="PROSITE" id="PS50808">
    <property type="entry name" value="ZF_BED"/>
    <property type="match status" value="1"/>
</dbReference>
<dbReference type="GO" id="GO:0003677">
    <property type="term" value="F:DNA binding"/>
    <property type="evidence" value="ECO:0007669"/>
    <property type="project" value="InterPro"/>
</dbReference>
<dbReference type="Gene3D" id="3.40.50.2000">
    <property type="entry name" value="Glycogen Phosphorylase B"/>
    <property type="match status" value="4"/>
</dbReference>
<keyword evidence="4" id="KW-0479">Metal-binding</keyword>
<keyword evidence="2" id="KW-0328">Glycosyltransferase</keyword>
<protein>
    <recommendedName>
        <fullName evidence="8">BED-type domain-containing protein</fullName>
    </recommendedName>
</protein>
<gene>
    <name evidence="9" type="ORF">FSB_LOCUS36394</name>
</gene>
<dbReference type="InterPro" id="IPR002213">
    <property type="entry name" value="UDP_glucos_trans"/>
</dbReference>
<evidence type="ECO:0000256" key="3">
    <source>
        <dbReference type="ARBA" id="ARBA00022679"/>
    </source>
</evidence>
<evidence type="ECO:0000313" key="9">
    <source>
        <dbReference type="EMBL" id="SPD08512.1"/>
    </source>
</evidence>
<keyword evidence="5 7" id="KW-0863">Zinc-finger</keyword>
<sequence>MSAKMWEVTVEHARTCVLDDKKMFLYCPRTSQQKTGVVFNVVGQVMGLLSECQYADAHNLVISAFEHWEDVVSFDDEASLVGSSSHFTNVLYTASSPRTESSNGSKFLASHKIGGFDYTQQTASSPDIISSIYSVGGSSGLEDYALHGIDSMGLRYDPALSFPAQVSNSLICDTESMNHSFCDDDHLHFFDTDLLTQNVSLESQSDLQSAVDTFLSTRTAVVAMGKAHRRWTKLFSVLQWYIPENKKMNHQKGHVVVLTYPAQGHINPLLQFAKRLASKGLKATLATTHYTVKSIHATTVGIEPISDGYDESGFKQAPSTEAYLESFKSVGSKTLADLISKFKDSASPVNCIVYDSLLPWALDVARQFGIYGAVFLTNSASVCSMYWHIHHGHLTLPVKQETEPVLFPGLPSLGISDLPSFLAQPASNSAYLAVIMEQFGCLENNDWVFCNSSEELESELVKAMLGLWPLVMIGPMVPSAYLDQQIHGDIAYGASLWELSSDRCLSWLETKPPKSVIYVSFGSMADITAKQAEEICLGFDSKQYEFPLEVLAHRAVACFVTHCGWNSTLEALSLGVPMVAMPQLSDQPTNAKFVEELWQVGIKAKKNKEGIVTRDELEMCIKEVTAGKKSEEIMKNATKWRKLVIRAVSLGGSSDKNIDEFVGKKKRNMVRKKDRFWEYVEESNGRFKCNFCERDFAGGAPRIKSHLAGVKGHDIDLCTKVPKDVQAEAYLAIGGPSKKLKSASNLSNAEEIKTPTSMSNDLPQTTMLEMCKKKDQSVVDKLLTQHVILNNISFDVIQTLPFIRFVQGVAAYGSGYKGTLYPEPYAATPCTKRMKGLRDGDFKYHEMAGMDLEGPRCESSKWLFPDLEVAGFGLRVFWFQKLEVGTRGGWRDLEVGLKDLEGLRVVVQAPRGGSSNASSKLLAWLRFDAWRL</sequence>
<dbReference type="Pfam" id="PF20452">
    <property type="entry name" value="Calmod_bind_C"/>
    <property type="match status" value="1"/>
</dbReference>
<accession>A0A2N9H8S0</accession>
<reference evidence="9" key="1">
    <citation type="submission" date="2018-02" db="EMBL/GenBank/DDBJ databases">
        <authorList>
            <person name="Cohen D.B."/>
            <person name="Kent A.D."/>
        </authorList>
    </citation>
    <scope>NUCLEOTIDE SEQUENCE</scope>
</reference>
<name>A0A2N9H8S0_FAGSY</name>
<dbReference type="PANTHER" id="PTHR11926:SF1526">
    <property type="entry name" value="GLYCOSYLTRANSFERASE"/>
    <property type="match status" value="1"/>
</dbReference>
<dbReference type="CDD" id="cd03784">
    <property type="entry name" value="GT1_Gtf-like"/>
    <property type="match status" value="1"/>
</dbReference>
<dbReference type="FunFam" id="3.40.50.2000:FF:000057">
    <property type="entry name" value="Glycosyltransferase"/>
    <property type="match status" value="1"/>
</dbReference>
<feature type="domain" description="BED-type" evidence="8">
    <location>
        <begin position="671"/>
        <end position="725"/>
    </location>
</feature>
<dbReference type="GO" id="GO:0080044">
    <property type="term" value="F:quercetin 7-O-glucosyltransferase activity"/>
    <property type="evidence" value="ECO:0007669"/>
    <property type="project" value="TreeGrafter"/>
</dbReference>
<keyword evidence="6" id="KW-0862">Zinc</keyword>
<evidence type="ECO:0000259" key="8">
    <source>
        <dbReference type="PROSITE" id="PS50808"/>
    </source>
</evidence>
<proteinExistence type="inferred from homology"/>
<keyword evidence="3" id="KW-0808">Transferase</keyword>
<dbReference type="InterPro" id="IPR003656">
    <property type="entry name" value="Znf_BED"/>
</dbReference>
<dbReference type="Pfam" id="PF00201">
    <property type="entry name" value="UDPGT"/>
    <property type="match status" value="1"/>
</dbReference>
<dbReference type="PANTHER" id="PTHR11926">
    <property type="entry name" value="GLUCOSYL/GLUCURONOSYL TRANSFERASES"/>
    <property type="match status" value="1"/>
</dbReference>
<evidence type="ECO:0000256" key="6">
    <source>
        <dbReference type="ARBA" id="ARBA00022833"/>
    </source>
</evidence>
<evidence type="ECO:0000256" key="1">
    <source>
        <dbReference type="ARBA" id="ARBA00009995"/>
    </source>
</evidence>
<dbReference type="GO" id="GO:0008270">
    <property type="term" value="F:zinc ion binding"/>
    <property type="evidence" value="ECO:0007669"/>
    <property type="project" value="UniProtKB-KW"/>
</dbReference>